<dbReference type="KEGG" id="dph:EHF33_05170"/>
<name>A0A3G8YBC3_9DEIO</name>
<accession>A0A3G8YBC3</accession>
<dbReference type="Proteomes" id="UP000276417">
    <property type="component" value="Chromosome 1"/>
</dbReference>
<evidence type="ECO:0000313" key="2">
    <source>
        <dbReference type="EMBL" id="AZI42213.1"/>
    </source>
</evidence>
<organism evidence="2 3">
    <name type="scientific">Deinococcus psychrotolerans</name>
    <dbReference type="NCBI Taxonomy" id="2489213"/>
    <lineage>
        <taxon>Bacteria</taxon>
        <taxon>Thermotogati</taxon>
        <taxon>Deinococcota</taxon>
        <taxon>Deinococci</taxon>
        <taxon>Deinococcales</taxon>
        <taxon>Deinococcaceae</taxon>
        <taxon>Deinococcus</taxon>
    </lineage>
</organism>
<protein>
    <submittedName>
        <fullName evidence="2">DUF721 domain-containing protein</fullName>
    </submittedName>
</protein>
<dbReference type="Pfam" id="PF05258">
    <property type="entry name" value="DciA"/>
    <property type="match status" value="1"/>
</dbReference>
<feature type="compositionally biased region" description="Gly residues" evidence="1">
    <location>
        <begin position="1"/>
        <end position="19"/>
    </location>
</feature>
<evidence type="ECO:0000256" key="1">
    <source>
        <dbReference type="SAM" id="MobiDB-lite"/>
    </source>
</evidence>
<dbReference type="AlphaFoldDB" id="A0A3G8YBC3"/>
<dbReference type="EMBL" id="CP034183">
    <property type="protein sequence ID" value="AZI42213.1"/>
    <property type="molecule type" value="Genomic_DNA"/>
</dbReference>
<keyword evidence="3" id="KW-1185">Reference proteome</keyword>
<dbReference type="PANTHER" id="PTHR36456:SF1">
    <property type="entry name" value="UPF0232 PROTEIN SCO3875"/>
    <property type="match status" value="1"/>
</dbReference>
<gene>
    <name evidence="2" type="ORF">EHF33_05170</name>
</gene>
<dbReference type="OrthoDB" id="61536at2"/>
<dbReference type="RefSeq" id="WP_124868494.1">
    <property type="nucleotide sequence ID" value="NZ_CP034183.1"/>
</dbReference>
<feature type="region of interest" description="Disordered" evidence="1">
    <location>
        <begin position="1"/>
        <end position="22"/>
    </location>
</feature>
<sequence>MTRGRGFSGRGGSRTGGTRGLRDVLGTTLSKHRLQSGVSKARSILLWPEVVGSDLARLTRARSQQGNTLFVEVRDSSMAHFLTLQRPAFLKLLQEKLGDQSVTELRFSVGRLNAHIAAPLPEVLPAPDRARARKLAQAAPDSLHDVALRAAEAVTRARRWREQQGYAPCPVCGEPSKQQPCHACALTLEDPNVKRSALRLARDPSGLSALPDMLGNSGTDAARFLALLALSEKLENLALECVQAGNDDHYRAFLKEQAALYLKLFHRRTRLSKADWNALPAGPLAVLRAGPDGLNERPTP</sequence>
<dbReference type="PANTHER" id="PTHR36456">
    <property type="entry name" value="UPF0232 PROTEIN SCO3875"/>
    <property type="match status" value="1"/>
</dbReference>
<evidence type="ECO:0000313" key="3">
    <source>
        <dbReference type="Proteomes" id="UP000276417"/>
    </source>
</evidence>
<reference evidence="2 3" key="1">
    <citation type="submission" date="2018-11" db="EMBL/GenBank/DDBJ databases">
        <title>Deinococcus shelandsis sp. nov., isolated from South Shetland Islands soil of Antarctica.</title>
        <authorList>
            <person name="Tian J."/>
        </authorList>
    </citation>
    <scope>NUCLEOTIDE SEQUENCE [LARGE SCALE GENOMIC DNA]</scope>
    <source>
        <strain evidence="2 3">S14-83T</strain>
    </source>
</reference>
<dbReference type="InterPro" id="IPR007922">
    <property type="entry name" value="DciA-like"/>
</dbReference>
<proteinExistence type="predicted"/>